<name>A0A4Y2W9H7_ARAVE</name>
<evidence type="ECO:0000313" key="1">
    <source>
        <dbReference type="EMBL" id="GBO34105.1"/>
    </source>
</evidence>
<evidence type="ECO:0000313" key="2">
    <source>
        <dbReference type="Proteomes" id="UP000499080"/>
    </source>
</evidence>
<sequence>MAGAVNWPGSSHRTRIARSCSCNGGQALKNIFHVCGYWSVAGIPLWLNGCHPIAQWHLRRWLAGAGGDGFRSISLHQLLDLKKLCRR</sequence>
<protein>
    <submittedName>
        <fullName evidence="1">Uncharacterized protein</fullName>
    </submittedName>
</protein>
<dbReference type="Proteomes" id="UP000499080">
    <property type="component" value="Unassembled WGS sequence"/>
</dbReference>
<dbReference type="EMBL" id="BGPR01057887">
    <property type="protein sequence ID" value="GBO34105.1"/>
    <property type="molecule type" value="Genomic_DNA"/>
</dbReference>
<gene>
    <name evidence="1" type="ORF">AVEN_164657_1</name>
</gene>
<comment type="caution">
    <text evidence="1">The sequence shown here is derived from an EMBL/GenBank/DDBJ whole genome shotgun (WGS) entry which is preliminary data.</text>
</comment>
<accession>A0A4Y2W9H7</accession>
<dbReference type="AlphaFoldDB" id="A0A4Y2W9H7"/>
<reference evidence="1 2" key="1">
    <citation type="journal article" date="2019" name="Sci. Rep.">
        <title>Orb-weaving spider Araneus ventricosus genome elucidates the spidroin gene catalogue.</title>
        <authorList>
            <person name="Kono N."/>
            <person name="Nakamura H."/>
            <person name="Ohtoshi R."/>
            <person name="Moran D.A.P."/>
            <person name="Shinohara A."/>
            <person name="Yoshida Y."/>
            <person name="Fujiwara M."/>
            <person name="Mori M."/>
            <person name="Tomita M."/>
            <person name="Arakawa K."/>
        </authorList>
    </citation>
    <scope>NUCLEOTIDE SEQUENCE [LARGE SCALE GENOMIC DNA]</scope>
</reference>
<keyword evidence="2" id="KW-1185">Reference proteome</keyword>
<organism evidence="1 2">
    <name type="scientific">Araneus ventricosus</name>
    <name type="common">Orbweaver spider</name>
    <name type="synonym">Epeira ventricosa</name>
    <dbReference type="NCBI Taxonomy" id="182803"/>
    <lineage>
        <taxon>Eukaryota</taxon>
        <taxon>Metazoa</taxon>
        <taxon>Ecdysozoa</taxon>
        <taxon>Arthropoda</taxon>
        <taxon>Chelicerata</taxon>
        <taxon>Arachnida</taxon>
        <taxon>Araneae</taxon>
        <taxon>Araneomorphae</taxon>
        <taxon>Entelegynae</taxon>
        <taxon>Araneoidea</taxon>
        <taxon>Araneidae</taxon>
        <taxon>Araneus</taxon>
    </lineage>
</organism>
<proteinExistence type="predicted"/>